<evidence type="ECO:0000259" key="6">
    <source>
        <dbReference type="PROSITE" id="PS50261"/>
    </source>
</evidence>
<dbReference type="GO" id="GO:0007188">
    <property type="term" value="P:adenylate cyclase-modulating G protein-coupled receptor signaling pathway"/>
    <property type="evidence" value="ECO:0007669"/>
    <property type="project" value="TreeGrafter"/>
</dbReference>
<dbReference type="PANTHER" id="PTHR45620">
    <property type="entry name" value="PDF RECEPTOR-LIKE PROTEIN-RELATED"/>
    <property type="match status" value="1"/>
</dbReference>
<evidence type="ECO:0000256" key="5">
    <source>
        <dbReference type="SAM" id="SignalP"/>
    </source>
</evidence>
<feature type="non-terminal residue" evidence="7">
    <location>
        <position position="87"/>
    </location>
</feature>
<dbReference type="GO" id="GO:0017046">
    <property type="term" value="F:peptide hormone binding"/>
    <property type="evidence" value="ECO:0007669"/>
    <property type="project" value="TreeGrafter"/>
</dbReference>
<keyword evidence="5" id="KW-0732">Signal</keyword>
<comment type="subcellular location">
    <subcellularLocation>
        <location evidence="1">Membrane</location>
        <topology evidence="1">Multi-pass membrane protein</topology>
    </subcellularLocation>
</comment>
<proteinExistence type="predicted"/>
<feature type="signal peptide" evidence="5">
    <location>
        <begin position="1"/>
        <end position="25"/>
    </location>
</feature>
<dbReference type="GO" id="GO:0007166">
    <property type="term" value="P:cell surface receptor signaling pathway"/>
    <property type="evidence" value="ECO:0007669"/>
    <property type="project" value="InterPro"/>
</dbReference>
<dbReference type="Pfam" id="PF00002">
    <property type="entry name" value="7tm_2"/>
    <property type="match status" value="1"/>
</dbReference>
<protein>
    <recommendedName>
        <fullName evidence="6">G-protein coupled receptors family 2 profile 2 domain-containing protein</fullName>
    </recommendedName>
</protein>
<evidence type="ECO:0000256" key="3">
    <source>
        <dbReference type="ARBA" id="ARBA00022989"/>
    </source>
</evidence>
<feature type="domain" description="G-protein coupled receptors family 2 profile 2" evidence="6">
    <location>
        <begin position="1"/>
        <end position="87"/>
    </location>
</feature>
<evidence type="ECO:0000313" key="8">
    <source>
        <dbReference type="Proteomes" id="UP001497497"/>
    </source>
</evidence>
<dbReference type="GO" id="GO:0005886">
    <property type="term" value="C:plasma membrane"/>
    <property type="evidence" value="ECO:0007669"/>
    <property type="project" value="TreeGrafter"/>
</dbReference>
<keyword evidence="2" id="KW-0812">Transmembrane</keyword>
<name>A0AAV2H124_LYMST</name>
<dbReference type="AlphaFoldDB" id="A0AAV2H124"/>
<dbReference type="PANTHER" id="PTHR45620:SF1">
    <property type="entry name" value="G-PROTEIN COUPLED RECEPTORS FAMILY 2 PROFILE 2 DOMAIN-CONTAINING PROTEIN"/>
    <property type="match status" value="1"/>
</dbReference>
<reference evidence="7 8" key="1">
    <citation type="submission" date="2024-04" db="EMBL/GenBank/DDBJ databases">
        <authorList>
            <consortium name="Genoscope - CEA"/>
            <person name="William W."/>
        </authorList>
    </citation>
    <scope>NUCLEOTIDE SEQUENCE [LARGE SCALE GENOMIC DNA]</scope>
</reference>
<dbReference type="Gene3D" id="1.20.1070.10">
    <property type="entry name" value="Rhodopsin 7-helix transmembrane proteins"/>
    <property type="match status" value="1"/>
</dbReference>
<dbReference type="InterPro" id="IPR000832">
    <property type="entry name" value="GPCR_2_secretin-like"/>
</dbReference>
<sequence>RRLHCPRNTIHLNLFLAFVLRALLSFLKDSLLVIHLGLRNDVIEVSPGQFIFDPTGSHWQCKMLFTTFNYVQLTSSTWVFLEGLYLY</sequence>
<feature type="non-terminal residue" evidence="7">
    <location>
        <position position="1"/>
    </location>
</feature>
<keyword evidence="4" id="KW-0472">Membrane</keyword>
<feature type="chain" id="PRO_5043808112" description="G-protein coupled receptors family 2 profile 2 domain-containing protein" evidence="5">
    <location>
        <begin position="26"/>
        <end position="87"/>
    </location>
</feature>
<dbReference type="InterPro" id="IPR017981">
    <property type="entry name" value="GPCR_2-like_7TM"/>
</dbReference>
<evidence type="ECO:0000313" key="7">
    <source>
        <dbReference type="EMBL" id="CAL1527370.1"/>
    </source>
</evidence>
<accession>A0AAV2H124</accession>
<evidence type="ECO:0000256" key="2">
    <source>
        <dbReference type="ARBA" id="ARBA00022692"/>
    </source>
</evidence>
<dbReference type="InterPro" id="IPR050332">
    <property type="entry name" value="GPCR_2"/>
</dbReference>
<evidence type="ECO:0000256" key="4">
    <source>
        <dbReference type="ARBA" id="ARBA00023136"/>
    </source>
</evidence>
<dbReference type="Proteomes" id="UP001497497">
    <property type="component" value="Unassembled WGS sequence"/>
</dbReference>
<keyword evidence="3" id="KW-1133">Transmembrane helix</keyword>
<evidence type="ECO:0000256" key="1">
    <source>
        <dbReference type="ARBA" id="ARBA00004141"/>
    </source>
</evidence>
<organism evidence="7 8">
    <name type="scientific">Lymnaea stagnalis</name>
    <name type="common">Great pond snail</name>
    <name type="synonym">Helix stagnalis</name>
    <dbReference type="NCBI Taxonomy" id="6523"/>
    <lineage>
        <taxon>Eukaryota</taxon>
        <taxon>Metazoa</taxon>
        <taxon>Spiralia</taxon>
        <taxon>Lophotrochozoa</taxon>
        <taxon>Mollusca</taxon>
        <taxon>Gastropoda</taxon>
        <taxon>Heterobranchia</taxon>
        <taxon>Euthyneura</taxon>
        <taxon>Panpulmonata</taxon>
        <taxon>Hygrophila</taxon>
        <taxon>Lymnaeoidea</taxon>
        <taxon>Lymnaeidae</taxon>
        <taxon>Lymnaea</taxon>
    </lineage>
</organism>
<gene>
    <name evidence="7" type="ORF">GSLYS_00001547001</name>
</gene>
<dbReference type="GO" id="GO:0008528">
    <property type="term" value="F:G protein-coupled peptide receptor activity"/>
    <property type="evidence" value="ECO:0007669"/>
    <property type="project" value="TreeGrafter"/>
</dbReference>
<dbReference type="EMBL" id="CAXITT010000016">
    <property type="protein sequence ID" value="CAL1527370.1"/>
    <property type="molecule type" value="Genomic_DNA"/>
</dbReference>
<dbReference type="PROSITE" id="PS50261">
    <property type="entry name" value="G_PROTEIN_RECEP_F2_4"/>
    <property type="match status" value="1"/>
</dbReference>
<keyword evidence="8" id="KW-1185">Reference proteome</keyword>
<comment type="caution">
    <text evidence="7">The sequence shown here is derived from an EMBL/GenBank/DDBJ whole genome shotgun (WGS) entry which is preliminary data.</text>
</comment>
<dbReference type="PRINTS" id="PR00249">
    <property type="entry name" value="GPCRSECRETIN"/>
</dbReference>